<dbReference type="EMBL" id="CASHTH010002938">
    <property type="protein sequence ID" value="CAI8037438.1"/>
    <property type="molecule type" value="Genomic_DNA"/>
</dbReference>
<dbReference type="Proteomes" id="UP001174909">
    <property type="component" value="Unassembled WGS sequence"/>
</dbReference>
<organism evidence="1 2">
    <name type="scientific">Geodia barretti</name>
    <name type="common">Barrett's horny sponge</name>
    <dbReference type="NCBI Taxonomy" id="519541"/>
    <lineage>
        <taxon>Eukaryota</taxon>
        <taxon>Metazoa</taxon>
        <taxon>Porifera</taxon>
        <taxon>Demospongiae</taxon>
        <taxon>Heteroscleromorpha</taxon>
        <taxon>Tetractinellida</taxon>
        <taxon>Astrophorina</taxon>
        <taxon>Geodiidae</taxon>
        <taxon>Geodia</taxon>
    </lineage>
</organism>
<reference evidence="1" key="1">
    <citation type="submission" date="2023-03" db="EMBL/GenBank/DDBJ databases">
        <authorList>
            <person name="Steffen K."/>
            <person name="Cardenas P."/>
        </authorList>
    </citation>
    <scope>NUCLEOTIDE SEQUENCE</scope>
</reference>
<proteinExistence type="predicted"/>
<gene>
    <name evidence="1" type="ORF">GBAR_LOCUS20939</name>
</gene>
<comment type="caution">
    <text evidence="1">The sequence shown here is derived from an EMBL/GenBank/DDBJ whole genome shotgun (WGS) entry which is preliminary data.</text>
</comment>
<keyword evidence="2" id="KW-1185">Reference proteome</keyword>
<evidence type="ECO:0000313" key="2">
    <source>
        <dbReference type="Proteomes" id="UP001174909"/>
    </source>
</evidence>
<protein>
    <submittedName>
        <fullName evidence="1">Uncharacterized protein</fullName>
    </submittedName>
</protein>
<sequence>MLNTSLNAESLRKSILVECCNHSKVTARKSKQRVVKSQIQVFIT</sequence>
<evidence type="ECO:0000313" key="1">
    <source>
        <dbReference type="EMBL" id="CAI8037438.1"/>
    </source>
</evidence>
<accession>A0AA35SX08</accession>
<dbReference type="AlphaFoldDB" id="A0AA35SX08"/>
<name>A0AA35SX08_GEOBA</name>